<protein>
    <submittedName>
        <fullName evidence="1">Uncharacterized protein</fullName>
    </submittedName>
</protein>
<dbReference type="EMBL" id="VIVN01000018">
    <property type="protein sequence ID" value="TWD92389.1"/>
    <property type="molecule type" value="Genomic_DNA"/>
</dbReference>
<keyword evidence="2" id="KW-1185">Reference proteome</keyword>
<gene>
    <name evidence="1" type="ORF">FB550_11820</name>
</gene>
<dbReference type="AlphaFoldDB" id="A0A561CMB2"/>
<proteinExistence type="predicted"/>
<reference evidence="1 2" key="1">
    <citation type="submission" date="2019-06" db="EMBL/GenBank/DDBJ databases">
        <title>Sorghum-associated microbial communities from plants grown in Nebraska, USA.</title>
        <authorList>
            <person name="Schachtman D."/>
        </authorList>
    </citation>
    <scope>NUCLEOTIDE SEQUENCE [LARGE SCALE GENOMIC DNA]</scope>
    <source>
        <strain evidence="1 2">2482</strain>
    </source>
</reference>
<comment type="caution">
    <text evidence="1">The sequence shown here is derived from an EMBL/GenBank/DDBJ whole genome shotgun (WGS) entry which is preliminary data.</text>
</comment>
<evidence type="ECO:0000313" key="1">
    <source>
        <dbReference type="EMBL" id="TWD92389.1"/>
    </source>
</evidence>
<sequence length="53" mass="6131">MEIVVLFTIEEAETRIQNRINGIINNNDQTNYEKLPGLIEALKIILDCKKTEK</sequence>
<dbReference type="Proteomes" id="UP000319671">
    <property type="component" value="Unassembled WGS sequence"/>
</dbReference>
<organism evidence="1 2">
    <name type="scientific">Neobacillus bataviensis</name>
    <dbReference type="NCBI Taxonomy" id="220685"/>
    <lineage>
        <taxon>Bacteria</taxon>
        <taxon>Bacillati</taxon>
        <taxon>Bacillota</taxon>
        <taxon>Bacilli</taxon>
        <taxon>Bacillales</taxon>
        <taxon>Bacillaceae</taxon>
        <taxon>Neobacillus</taxon>
    </lineage>
</organism>
<dbReference type="RefSeq" id="WP_186446628.1">
    <property type="nucleotide sequence ID" value="NZ_VIVN01000018.1"/>
</dbReference>
<name>A0A561CMB2_9BACI</name>
<evidence type="ECO:0000313" key="2">
    <source>
        <dbReference type="Proteomes" id="UP000319671"/>
    </source>
</evidence>
<accession>A0A561CMB2</accession>